<organism evidence="1 2">
    <name type="scientific">Clostridium gasigenes</name>
    <dbReference type="NCBI Taxonomy" id="94869"/>
    <lineage>
        <taxon>Bacteria</taxon>
        <taxon>Bacillati</taxon>
        <taxon>Bacillota</taxon>
        <taxon>Clostridia</taxon>
        <taxon>Eubacteriales</taxon>
        <taxon>Clostridiaceae</taxon>
        <taxon>Clostridium</taxon>
    </lineage>
</organism>
<dbReference type="Proteomes" id="UP000198597">
    <property type="component" value="Unassembled WGS sequence"/>
</dbReference>
<sequence>MKNKNVFMMSLIIMIITIICMGINWFISPFSDVAIRVIGGIMLIDLFFLSYSTVKLKSNS</sequence>
<protein>
    <submittedName>
        <fullName evidence="1">Uncharacterized protein</fullName>
    </submittedName>
</protein>
<evidence type="ECO:0000313" key="2">
    <source>
        <dbReference type="Proteomes" id="UP000198597"/>
    </source>
</evidence>
<evidence type="ECO:0000313" key="1">
    <source>
        <dbReference type="EMBL" id="SDO98188.1"/>
    </source>
</evidence>
<proteinExistence type="predicted"/>
<accession>A0A1H0P0B2</accession>
<dbReference type="EMBL" id="FNJM01000001">
    <property type="protein sequence ID" value="SDO98188.1"/>
    <property type="molecule type" value="Genomic_DNA"/>
</dbReference>
<name>A0A1H0P0B2_9CLOT</name>
<dbReference type="RefSeq" id="WP_089966438.1">
    <property type="nucleotide sequence ID" value="NZ_FNJM01000001.1"/>
</dbReference>
<dbReference type="AlphaFoldDB" id="A0A1H0P0B2"/>
<dbReference type="OrthoDB" id="1779700at2"/>
<gene>
    <name evidence="1" type="ORF">SAMN04488529_1011020</name>
</gene>
<keyword evidence="2" id="KW-1185">Reference proteome</keyword>
<reference evidence="1 2" key="1">
    <citation type="submission" date="2016-10" db="EMBL/GenBank/DDBJ databases">
        <authorList>
            <person name="de Groot N.N."/>
        </authorList>
    </citation>
    <scope>NUCLEOTIDE SEQUENCE [LARGE SCALE GENOMIC DNA]</scope>
    <source>
        <strain evidence="1 2">DSM 12272</strain>
    </source>
</reference>